<feature type="compositionally biased region" description="Low complexity" evidence="4">
    <location>
        <begin position="1"/>
        <end position="24"/>
    </location>
</feature>
<evidence type="ECO:0000313" key="6">
    <source>
        <dbReference type="Proteomes" id="UP000245884"/>
    </source>
</evidence>
<feature type="compositionally biased region" description="Low complexity" evidence="4">
    <location>
        <begin position="93"/>
        <end position="114"/>
    </location>
</feature>
<accession>A0A316V0Q4</accession>
<evidence type="ECO:0000256" key="3">
    <source>
        <dbReference type="ARBA" id="ARBA00022777"/>
    </source>
</evidence>
<dbReference type="InterPro" id="IPR000850">
    <property type="entry name" value="Adenylat/UMP-CMP_kin"/>
</dbReference>
<evidence type="ECO:0000313" key="5">
    <source>
        <dbReference type="EMBL" id="PWN30578.1"/>
    </source>
</evidence>
<dbReference type="Proteomes" id="UP000245884">
    <property type="component" value="Unassembled WGS sequence"/>
</dbReference>
<dbReference type="GO" id="GO:0019205">
    <property type="term" value="F:nucleobase-containing compound kinase activity"/>
    <property type="evidence" value="ECO:0007669"/>
    <property type="project" value="InterPro"/>
</dbReference>
<dbReference type="Gene3D" id="3.40.50.300">
    <property type="entry name" value="P-loop containing nucleotide triphosphate hydrolases"/>
    <property type="match status" value="1"/>
</dbReference>
<protein>
    <recommendedName>
        <fullName evidence="7">P-loop containing nucleoside triphosphate hydrolase protein</fullName>
    </recommendedName>
</protein>
<proteinExistence type="predicted"/>
<dbReference type="RefSeq" id="XP_025365190.1">
    <property type="nucleotide sequence ID" value="XM_025505131.1"/>
</dbReference>
<dbReference type="InterPro" id="IPR027417">
    <property type="entry name" value="P-loop_NTPase"/>
</dbReference>
<evidence type="ECO:0008006" key="7">
    <source>
        <dbReference type="Google" id="ProtNLM"/>
    </source>
</evidence>
<dbReference type="PANTHER" id="PTHR23359">
    <property type="entry name" value="NUCLEOTIDE KINASE"/>
    <property type="match status" value="1"/>
</dbReference>
<dbReference type="GeneID" id="37026954"/>
<dbReference type="OrthoDB" id="2548520at2759"/>
<dbReference type="GO" id="GO:0005524">
    <property type="term" value="F:ATP binding"/>
    <property type="evidence" value="ECO:0007669"/>
    <property type="project" value="InterPro"/>
</dbReference>
<feature type="compositionally biased region" description="Low complexity" evidence="4">
    <location>
        <begin position="66"/>
        <end position="77"/>
    </location>
</feature>
<organism evidence="5 6">
    <name type="scientific">Jaminaea rosea</name>
    <dbReference type="NCBI Taxonomy" id="1569628"/>
    <lineage>
        <taxon>Eukaryota</taxon>
        <taxon>Fungi</taxon>
        <taxon>Dikarya</taxon>
        <taxon>Basidiomycota</taxon>
        <taxon>Ustilaginomycotina</taxon>
        <taxon>Exobasidiomycetes</taxon>
        <taxon>Microstromatales</taxon>
        <taxon>Microstromatales incertae sedis</taxon>
        <taxon>Jaminaea</taxon>
    </lineage>
</organism>
<sequence length="351" mass="38429">MASLARSSSCSSGLASASASSSSHLARRASTLHRPPGSGGHHATPPSSPPHSPSRVKMTIHAPYNSPSSSRHAGPSSYHQPQLQRKAPLPAPSSSSPSRGHSRNGSSSSSSNNEQSRRRRFDPHHPPRSGWEGYMYPISLGTGLGFGMTLFSLLRDKVRMEDDQAGEANRKKGARKGTSPQFGLDEVTLICFVGVPGAGKSSQATRMPERFKGFKVLEDVQSVEDLSKRVQEARKASKDGQETLLVVDGFPRTSSEAQAIESKLCPIFVTLFFDLPRKDFTKRFPKRSAEKEFDPAAKEVEEVVRAFRKRGNILEISADWESKDEVWEQVEAKVEQVLELKAMGEDVSVEE</sequence>
<keyword evidence="2" id="KW-0547">Nucleotide-binding</keyword>
<gene>
    <name evidence="5" type="ORF">BDZ90DRAFT_229595</name>
</gene>
<evidence type="ECO:0000256" key="4">
    <source>
        <dbReference type="SAM" id="MobiDB-lite"/>
    </source>
</evidence>
<keyword evidence="1" id="KW-0808">Transferase</keyword>
<dbReference type="AlphaFoldDB" id="A0A316V0Q4"/>
<evidence type="ECO:0000256" key="2">
    <source>
        <dbReference type="ARBA" id="ARBA00022741"/>
    </source>
</evidence>
<keyword evidence="3" id="KW-0418">Kinase</keyword>
<dbReference type="EMBL" id="KZ819662">
    <property type="protein sequence ID" value="PWN30578.1"/>
    <property type="molecule type" value="Genomic_DNA"/>
</dbReference>
<evidence type="ECO:0000256" key="1">
    <source>
        <dbReference type="ARBA" id="ARBA00022679"/>
    </source>
</evidence>
<dbReference type="SUPFAM" id="SSF52540">
    <property type="entry name" value="P-loop containing nucleoside triphosphate hydrolases"/>
    <property type="match status" value="1"/>
</dbReference>
<dbReference type="GO" id="GO:0006139">
    <property type="term" value="P:nucleobase-containing compound metabolic process"/>
    <property type="evidence" value="ECO:0007669"/>
    <property type="project" value="InterPro"/>
</dbReference>
<reference evidence="5 6" key="1">
    <citation type="journal article" date="2018" name="Mol. Biol. Evol.">
        <title>Broad Genomic Sampling Reveals a Smut Pathogenic Ancestry of the Fungal Clade Ustilaginomycotina.</title>
        <authorList>
            <person name="Kijpornyongpan T."/>
            <person name="Mondo S.J."/>
            <person name="Barry K."/>
            <person name="Sandor L."/>
            <person name="Lee J."/>
            <person name="Lipzen A."/>
            <person name="Pangilinan J."/>
            <person name="LaButti K."/>
            <person name="Hainaut M."/>
            <person name="Henrissat B."/>
            <person name="Grigoriev I.V."/>
            <person name="Spatafora J.W."/>
            <person name="Aime M.C."/>
        </authorList>
    </citation>
    <scope>NUCLEOTIDE SEQUENCE [LARGE SCALE GENOMIC DNA]</scope>
    <source>
        <strain evidence="5 6">MCA 5214</strain>
    </source>
</reference>
<keyword evidence="6" id="KW-1185">Reference proteome</keyword>
<name>A0A316V0Q4_9BASI</name>
<feature type="region of interest" description="Disordered" evidence="4">
    <location>
        <begin position="1"/>
        <end position="131"/>
    </location>
</feature>